<dbReference type="RefSeq" id="WP_344798139.1">
    <property type="nucleotide sequence ID" value="NZ_BAABBN010000007.1"/>
</dbReference>
<evidence type="ECO:0000313" key="13">
    <source>
        <dbReference type="Proteomes" id="UP001501565"/>
    </source>
</evidence>
<keyword evidence="3 8" id="KW-0597">Phosphoprotein</keyword>
<dbReference type="SMART" id="SM00448">
    <property type="entry name" value="REC"/>
    <property type="match status" value="1"/>
</dbReference>
<keyword evidence="6 9" id="KW-0238">DNA-binding</keyword>
<keyword evidence="5" id="KW-0805">Transcription regulation</keyword>
<dbReference type="SUPFAM" id="SSF46894">
    <property type="entry name" value="C-terminal effector domain of the bipartite response regulators"/>
    <property type="match status" value="1"/>
</dbReference>
<keyword evidence="2" id="KW-0963">Cytoplasm</keyword>
<evidence type="ECO:0008006" key="14">
    <source>
        <dbReference type="Google" id="ProtNLM"/>
    </source>
</evidence>
<name>A0ABP7MIP3_9GAMM</name>
<comment type="caution">
    <text evidence="12">The sequence shown here is derived from an EMBL/GenBank/DDBJ whole genome shotgun (WGS) entry which is preliminary data.</text>
</comment>
<dbReference type="Pfam" id="PF00486">
    <property type="entry name" value="Trans_reg_C"/>
    <property type="match status" value="1"/>
</dbReference>
<dbReference type="PROSITE" id="PS50110">
    <property type="entry name" value="RESPONSE_REGULATORY"/>
    <property type="match status" value="1"/>
</dbReference>
<gene>
    <name evidence="12" type="ORF">GCM10022277_20050</name>
</gene>
<dbReference type="InterPro" id="IPR016032">
    <property type="entry name" value="Sig_transdc_resp-reg_C-effctor"/>
</dbReference>
<comment type="subcellular location">
    <subcellularLocation>
        <location evidence="1">Cytoplasm</location>
    </subcellularLocation>
</comment>
<evidence type="ECO:0000256" key="1">
    <source>
        <dbReference type="ARBA" id="ARBA00004496"/>
    </source>
</evidence>
<sequence length="232" mass="26437">MTTLESARILIIEDDTTLNDQLADLLRGRGFNISQCKDGEQGLMAAISERFDLILLDVLLPTMDGFSVLKNLRKSRQTPVMMLTACGAEEERIKGYRRGADDYLPKPFNFTELGLRIDALLRRSFGLADRRNQSAEMVVDGLQLNRQKQTVTFEGQPITLTPIQFKLLWVLVDSQNDVLTKPYLYQLVLEREFSKYDRSLDMHLSRVRRKLIDAGMAADRLSTVHGKGYCFA</sequence>
<accession>A0ABP7MIP3</accession>
<evidence type="ECO:0000256" key="3">
    <source>
        <dbReference type="ARBA" id="ARBA00022553"/>
    </source>
</evidence>
<proteinExistence type="predicted"/>
<feature type="DNA-binding region" description="OmpR/PhoB-type" evidence="9">
    <location>
        <begin position="134"/>
        <end position="232"/>
    </location>
</feature>
<dbReference type="InterPro" id="IPR039420">
    <property type="entry name" value="WalR-like"/>
</dbReference>
<evidence type="ECO:0000256" key="9">
    <source>
        <dbReference type="PROSITE-ProRule" id="PRU01091"/>
    </source>
</evidence>
<dbReference type="SMART" id="SM00862">
    <property type="entry name" value="Trans_reg_C"/>
    <property type="match status" value="1"/>
</dbReference>
<dbReference type="InterPro" id="IPR011006">
    <property type="entry name" value="CheY-like_superfamily"/>
</dbReference>
<evidence type="ECO:0000256" key="6">
    <source>
        <dbReference type="ARBA" id="ARBA00023125"/>
    </source>
</evidence>
<evidence type="ECO:0000259" key="11">
    <source>
        <dbReference type="PROSITE" id="PS51755"/>
    </source>
</evidence>
<dbReference type="InterPro" id="IPR036388">
    <property type="entry name" value="WH-like_DNA-bd_sf"/>
</dbReference>
<keyword evidence="13" id="KW-1185">Reference proteome</keyword>
<dbReference type="CDD" id="cd00383">
    <property type="entry name" value="trans_reg_C"/>
    <property type="match status" value="1"/>
</dbReference>
<reference evidence="13" key="1">
    <citation type="journal article" date="2019" name="Int. J. Syst. Evol. Microbiol.">
        <title>The Global Catalogue of Microorganisms (GCM) 10K type strain sequencing project: providing services to taxonomists for standard genome sequencing and annotation.</title>
        <authorList>
            <consortium name="The Broad Institute Genomics Platform"/>
            <consortium name="The Broad Institute Genome Sequencing Center for Infectious Disease"/>
            <person name="Wu L."/>
            <person name="Ma J."/>
        </authorList>
    </citation>
    <scope>NUCLEOTIDE SEQUENCE [LARGE SCALE GENOMIC DNA]</scope>
    <source>
        <strain evidence="13">JCM 17551</strain>
    </source>
</reference>
<evidence type="ECO:0000256" key="2">
    <source>
        <dbReference type="ARBA" id="ARBA00022490"/>
    </source>
</evidence>
<organism evidence="12 13">
    <name type="scientific">Litoribacillus peritrichatus</name>
    <dbReference type="NCBI Taxonomy" id="718191"/>
    <lineage>
        <taxon>Bacteria</taxon>
        <taxon>Pseudomonadati</taxon>
        <taxon>Pseudomonadota</taxon>
        <taxon>Gammaproteobacteria</taxon>
        <taxon>Oceanospirillales</taxon>
        <taxon>Oceanospirillaceae</taxon>
        <taxon>Litoribacillus</taxon>
    </lineage>
</organism>
<dbReference type="InterPro" id="IPR001867">
    <property type="entry name" value="OmpR/PhoB-type_DNA-bd"/>
</dbReference>
<keyword evidence="4" id="KW-0902">Two-component regulatory system</keyword>
<dbReference type="Proteomes" id="UP001501565">
    <property type="component" value="Unassembled WGS sequence"/>
</dbReference>
<feature type="modified residue" description="4-aspartylphosphate" evidence="8">
    <location>
        <position position="57"/>
    </location>
</feature>
<evidence type="ECO:0000256" key="7">
    <source>
        <dbReference type="ARBA" id="ARBA00023163"/>
    </source>
</evidence>
<evidence type="ECO:0000256" key="5">
    <source>
        <dbReference type="ARBA" id="ARBA00023015"/>
    </source>
</evidence>
<evidence type="ECO:0000259" key="10">
    <source>
        <dbReference type="PROSITE" id="PS50110"/>
    </source>
</evidence>
<dbReference type="PROSITE" id="PS51755">
    <property type="entry name" value="OMPR_PHOB"/>
    <property type="match status" value="1"/>
</dbReference>
<dbReference type="SUPFAM" id="SSF52172">
    <property type="entry name" value="CheY-like"/>
    <property type="match status" value="1"/>
</dbReference>
<dbReference type="Gene3D" id="6.10.250.690">
    <property type="match status" value="1"/>
</dbReference>
<evidence type="ECO:0000313" key="12">
    <source>
        <dbReference type="EMBL" id="GAA3924205.1"/>
    </source>
</evidence>
<dbReference type="Gene3D" id="3.40.50.2300">
    <property type="match status" value="1"/>
</dbReference>
<dbReference type="PANTHER" id="PTHR48111:SF39">
    <property type="entry name" value="TRANSCRIPTIONAL REGULATORY PROTEIN CPXR"/>
    <property type="match status" value="1"/>
</dbReference>
<dbReference type="Gene3D" id="1.10.10.10">
    <property type="entry name" value="Winged helix-like DNA-binding domain superfamily/Winged helix DNA-binding domain"/>
    <property type="match status" value="1"/>
</dbReference>
<keyword evidence="7" id="KW-0804">Transcription</keyword>
<feature type="domain" description="OmpR/PhoB-type" evidence="11">
    <location>
        <begin position="134"/>
        <end position="232"/>
    </location>
</feature>
<evidence type="ECO:0000256" key="4">
    <source>
        <dbReference type="ARBA" id="ARBA00023012"/>
    </source>
</evidence>
<dbReference type="PANTHER" id="PTHR48111">
    <property type="entry name" value="REGULATOR OF RPOS"/>
    <property type="match status" value="1"/>
</dbReference>
<evidence type="ECO:0000256" key="8">
    <source>
        <dbReference type="PROSITE-ProRule" id="PRU00169"/>
    </source>
</evidence>
<feature type="domain" description="Response regulatory" evidence="10">
    <location>
        <begin position="8"/>
        <end position="121"/>
    </location>
</feature>
<dbReference type="InterPro" id="IPR001789">
    <property type="entry name" value="Sig_transdc_resp-reg_receiver"/>
</dbReference>
<dbReference type="Pfam" id="PF00072">
    <property type="entry name" value="Response_reg"/>
    <property type="match status" value="1"/>
</dbReference>
<protein>
    <recommendedName>
        <fullName evidence="14">DNA-binding response regulator</fullName>
    </recommendedName>
</protein>
<dbReference type="EMBL" id="BAABBN010000007">
    <property type="protein sequence ID" value="GAA3924205.1"/>
    <property type="molecule type" value="Genomic_DNA"/>
</dbReference>